<dbReference type="AlphaFoldDB" id="R0LSU3"/>
<proteinExistence type="predicted"/>
<dbReference type="Proteomes" id="UP000296049">
    <property type="component" value="Unassembled WGS sequence"/>
</dbReference>
<evidence type="ECO:0000313" key="1">
    <source>
        <dbReference type="EMBL" id="EOB04825.1"/>
    </source>
</evidence>
<protein>
    <submittedName>
        <fullName evidence="1">Uncharacterized protein</fullName>
    </submittedName>
</protein>
<name>R0LSU3_ANAPL</name>
<gene>
    <name evidence="1" type="ORF">Anapl_10988</name>
</gene>
<keyword evidence="2" id="KW-1185">Reference proteome</keyword>
<evidence type="ECO:0000313" key="2">
    <source>
        <dbReference type="Proteomes" id="UP000296049"/>
    </source>
</evidence>
<dbReference type="EMBL" id="KB742744">
    <property type="protein sequence ID" value="EOB04825.1"/>
    <property type="molecule type" value="Genomic_DNA"/>
</dbReference>
<organism evidence="1 2">
    <name type="scientific">Anas platyrhynchos</name>
    <name type="common">Mallard</name>
    <name type="synonym">Anas boschas</name>
    <dbReference type="NCBI Taxonomy" id="8839"/>
    <lineage>
        <taxon>Eukaryota</taxon>
        <taxon>Metazoa</taxon>
        <taxon>Chordata</taxon>
        <taxon>Craniata</taxon>
        <taxon>Vertebrata</taxon>
        <taxon>Euteleostomi</taxon>
        <taxon>Archelosauria</taxon>
        <taxon>Archosauria</taxon>
        <taxon>Dinosauria</taxon>
        <taxon>Saurischia</taxon>
        <taxon>Theropoda</taxon>
        <taxon>Coelurosauria</taxon>
        <taxon>Aves</taxon>
        <taxon>Neognathae</taxon>
        <taxon>Galloanserae</taxon>
        <taxon>Anseriformes</taxon>
        <taxon>Anatidae</taxon>
        <taxon>Anatinae</taxon>
        <taxon>Anas</taxon>
    </lineage>
</organism>
<reference evidence="2" key="1">
    <citation type="journal article" date="2013" name="Nat. Genet.">
        <title>The duck genome and transcriptome provide insight into an avian influenza virus reservoir species.</title>
        <authorList>
            <person name="Huang Y."/>
            <person name="Li Y."/>
            <person name="Burt D.W."/>
            <person name="Chen H."/>
            <person name="Zhang Y."/>
            <person name="Qian W."/>
            <person name="Kim H."/>
            <person name="Gan S."/>
            <person name="Zhao Y."/>
            <person name="Li J."/>
            <person name="Yi K."/>
            <person name="Feng H."/>
            <person name="Zhu P."/>
            <person name="Li B."/>
            <person name="Liu Q."/>
            <person name="Fairley S."/>
            <person name="Magor K.E."/>
            <person name="Du Z."/>
            <person name="Hu X."/>
            <person name="Goodman L."/>
            <person name="Tafer H."/>
            <person name="Vignal A."/>
            <person name="Lee T."/>
            <person name="Kim K.W."/>
            <person name="Sheng Z."/>
            <person name="An Y."/>
            <person name="Searle S."/>
            <person name="Herrero J."/>
            <person name="Groenen M.A."/>
            <person name="Crooijmans R.P."/>
            <person name="Faraut T."/>
            <person name="Cai Q."/>
            <person name="Webster R.G."/>
            <person name="Aldridge J.R."/>
            <person name="Warren W.C."/>
            <person name="Bartschat S."/>
            <person name="Kehr S."/>
            <person name="Marz M."/>
            <person name="Stadler P.F."/>
            <person name="Smith J."/>
            <person name="Kraus R.H."/>
            <person name="Zhao Y."/>
            <person name="Ren L."/>
            <person name="Fei J."/>
            <person name="Morisson M."/>
            <person name="Kaiser P."/>
            <person name="Griffin D.K."/>
            <person name="Rao M."/>
            <person name="Pitel F."/>
            <person name="Wang J."/>
            <person name="Li N."/>
        </authorList>
    </citation>
    <scope>NUCLEOTIDE SEQUENCE [LARGE SCALE GENOMIC DNA]</scope>
</reference>
<sequence>MNAMAKRIDSEYLLHLPIQKLEASNEYSRSSFSKKQQRWFFVQFKADKRNLQIRNVVNDKSLQERKEGMDKYLEEASVRGYNPTSGAEIIARQVPNLSAQVNEAYHTVQLSWKKHGQVNAGKLEHLNGLQGQHFSSTGTAVPVKSGMSLLAHEYQASSQIIPAMLLCTVTSHRFYGPMSPGVPCHPSPHSSLVSLFEKLQVVIEPAERNYTNAIPEESQCLPGWSGYSNRSPVHTVTCSETIDITQAKNKTAENPSKWSQTIYKIMPYKMTDKTIMGPVCLCMDDSSSKRKHTTMDILIILLLIRISIACTDRPTFSSLPARPPNIYKEENVFGQNDDVPYTLNCGGKKMQSIVCFAYIHVPYADLIKVPMMLQGKGRHACGSDTHSVMCGTIDTQQLRLQLLGQQEQMQAVQQLPQLGASCTLSKAILQTPTLAAIPPSAASTEAELLSSELPGQAADTLVIGYHDIRDPCIPQPILSHTEEVKVLAWAAGAHVGYHMSMQVQKSNGCQARSCRRTADCPHASRQEILTQRAGGRTEMQDAIMEAMVSVMTRDQIHGYKTGPSKATRLENVLGAGSLYNPAF</sequence>
<accession>R0LSU3</accession>